<sequence length="205" mass="21914">MLGAGPPGGALPARGCGPEAARGVPQYCLHWEPRYSGGEAEEDPHQRSWTAGVRCLVAGAALRASCSHPVSTGLCHEEQRRGRKSHQPILAASSLQPRTSAPPDRTKSRDCGWGLRQLAAPGEAGDPVRETRVPRLKTSTPVVPSTTETSVQPPPRQGRHIPCDHPSELRTPRVKSPALLSGLAMTFHRGEAASRHLEKCLIGIC</sequence>
<name>A0ABM3W4Q3_ERIEU</name>
<evidence type="ECO:0000313" key="3">
    <source>
        <dbReference type="RefSeq" id="XP_060031568.1"/>
    </source>
</evidence>
<organism evidence="2 3">
    <name type="scientific">Erinaceus europaeus</name>
    <name type="common">Western European hedgehog</name>
    <dbReference type="NCBI Taxonomy" id="9365"/>
    <lineage>
        <taxon>Eukaryota</taxon>
        <taxon>Metazoa</taxon>
        <taxon>Chordata</taxon>
        <taxon>Craniata</taxon>
        <taxon>Vertebrata</taxon>
        <taxon>Euteleostomi</taxon>
        <taxon>Mammalia</taxon>
        <taxon>Eutheria</taxon>
        <taxon>Laurasiatheria</taxon>
        <taxon>Eulipotyphla</taxon>
        <taxon>Erinaceidae</taxon>
        <taxon>Erinaceinae</taxon>
        <taxon>Erinaceus</taxon>
    </lineage>
</organism>
<feature type="region of interest" description="Disordered" evidence="1">
    <location>
        <begin position="77"/>
        <end position="111"/>
    </location>
</feature>
<feature type="compositionally biased region" description="Basic and acidic residues" evidence="1">
    <location>
        <begin position="161"/>
        <end position="171"/>
    </location>
</feature>
<evidence type="ECO:0000313" key="2">
    <source>
        <dbReference type="Proteomes" id="UP001652624"/>
    </source>
</evidence>
<dbReference type="Proteomes" id="UP001652624">
    <property type="component" value="Chromosome 16"/>
</dbReference>
<accession>A0ABM3W4Q3</accession>
<feature type="region of interest" description="Disordered" evidence="1">
    <location>
        <begin position="136"/>
        <end position="171"/>
    </location>
</feature>
<keyword evidence="2" id="KW-1185">Reference proteome</keyword>
<evidence type="ECO:0000256" key="1">
    <source>
        <dbReference type="SAM" id="MobiDB-lite"/>
    </source>
</evidence>
<reference evidence="3" key="1">
    <citation type="submission" date="2025-08" db="UniProtKB">
        <authorList>
            <consortium name="RefSeq"/>
        </authorList>
    </citation>
    <scope>IDENTIFICATION</scope>
</reference>
<feature type="compositionally biased region" description="Low complexity" evidence="1">
    <location>
        <begin position="138"/>
        <end position="151"/>
    </location>
</feature>
<dbReference type="GeneID" id="132533510"/>
<dbReference type="RefSeq" id="XP_060031568.1">
    <property type="nucleotide sequence ID" value="XM_060175585.1"/>
</dbReference>
<protein>
    <submittedName>
        <fullName evidence="3">Uncharacterized protein LOC132533510</fullName>
    </submittedName>
</protein>
<gene>
    <name evidence="3" type="primary">LOC132533510</name>
</gene>
<proteinExistence type="predicted"/>